<name>A0A7K1Y5E2_9SPHI</name>
<keyword evidence="1" id="KW-0812">Transmembrane</keyword>
<organism evidence="2 3">
    <name type="scientific">Hufsiella arboris</name>
    <dbReference type="NCBI Taxonomy" id="2695275"/>
    <lineage>
        <taxon>Bacteria</taxon>
        <taxon>Pseudomonadati</taxon>
        <taxon>Bacteroidota</taxon>
        <taxon>Sphingobacteriia</taxon>
        <taxon>Sphingobacteriales</taxon>
        <taxon>Sphingobacteriaceae</taxon>
        <taxon>Hufsiella</taxon>
    </lineage>
</organism>
<evidence type="ECO:0000313" key="3">
    <source>
        <dbReference type="Proteomes" id="UP000466586"/>
    </source>
</evidence>
<keyword evidence="3" id="KW-1185">Reference proteome</keyword>
<dbReference type="Proteomes" id="UP000466586">
    <property type="component" value="Unassembled WGS sequence"/>
</dbReference>
<evidence type="ECO:0000256" key="1">
    <source>
        <dbReference type="SAM" id="Phobius"/>
    </source>
</evidence>
<accession>A0A7K1Y5E2</accession>
<dbReference type="EMBL" id="WVHT01000001">
    <property type="protein sequence ID" value="MXV49802.1"/>
    <property type="molecule type" value="Genomic_DNA"/>
</dbReference>
<proteinExistence type="predicted"/>
<feature type="transmembrane region" description="Helical" evidence="1">
    <location>
        <begin position="112"/>
        <end position="131"/>
    </location>
</feature>
<dbReference type="InterPro" id="IPR025250">
    <property type="entry name" value="DUF4199"/>
</dbReference>
<evidence type="ECO:0000313" key="2">
    <source>
        <dbReference type="EMBL" id="MXV49802.1"/>
    </source>
</evidence>
<sequence length="137" mass="15069">MSNFIKYGLIIGIVSGIWLLIMHFAGVFNPEKNPTGNISWLEYVSIIIPLIGLYTGIKSFRDGENGGKMEFFEGLFEGFKIMVVSGVIVSFFAVIYISYVPSVLKGDYMGRIGGALIVGMLFNLASSLILMNKQKAL</sequence>
<dbReference type="Pfam" id="PF13858">
    <property type="entry name" value="DUF4199"/>
    <property type="match status" value="1"/>
</dbReference>
<dbReference type="AlphaFoldDB" id="A0A7K1Y5E2"/>
<gene>
    <name evidence="2" type="ORF">GS399_02385</name>
</gene>
<reference evidence="2 3" key="1">
    <citation type="submission" date="2019-11" db="EMBL/GenBank/DDBJ databases">
        <title>Pedobacter sp. HMF7647 Genome sequencing and assembly.</title>
        <authorList>
            <person name="Kang H."/>
            <person name="Kim H."/>
            <person name="Joh K."/>
        </authorList>
    </citation>
    <scope>NUCLEOTIDE SEQUENCE [LARGE SCALE GENOMIC DNA]</scope>
    <source>
        <strain evidence="2 3">HMF7647</strain>
    </source>
</reference>
<feature type="transmembrane region" description="Helical" evidence="1">
    <location>
        <begin position="7"/>
        <end position="28"/>
    </location>
</feature>
<keyword evidence="1" id="KW-1133">Transmembrane helix</keyword>
<comment type="caution">
    <text evidence="2">The sequence shown here is derived from an EMBL/GenBank/DDBJ whole genome shotgun (WGS) entry which is preliminary data.</text>
</comment>
<dbReference type="RefSeq" id="WP_160842968.1">
    <property type="nucleotide sequence ID" value="NZ_WVHT01000001.1"/>
</dbReference>
<feature type="transmembrane region" description="Helical" evidence="1">
    <location>
        <begin position="78"/>
        <end position="100"/>
    </location>
</feature>
<protein>
    <submittedName>
        <fullName evidence="2">DUF4199 family protein</fullName>
    </submittedName>
</protein>
<feature type="transmembrane region" description="Helical" evidence="1">
    <location>
        <begin position="40"/>
        <end position="57"/>
    </location>
</feature>
<keyword evidence="1" id="KW-0472">Membrane</keyword>